<protein>
    <submittedName>
        <fullName evidence="1">Uncharacterized protein</fullName>
    </submittedName>
</protein>
<organism evidence="1 2">
    <name type="scientific">Sphaeroforma arctica JP610</name>
    <dbReference type="NCBI Taxonomy" id="667725"/>
    <lineage>
        <taxon>Eukaryota</taxon>
        <taxon>Ichthyosporea</taxon>
        <taxon>Ichthyophonida</taxon>
        <taxon>Sphaeroforma</taxon>
    </lineage>
</organism>
<dbReference type="AlphaFoldDB" id="A0A0L0F3F3"/>
<name>A0A0L0F3F3_9EUKA</name>
<dbReference type="GeneID" id="25916841"/>
<sequence length="84" mass="9402">DDYSSESVQLTLAAFFGAMEEAEQPRASRNSHDTDYGMTAECGTSLFKAQPANVRRDHHLDFLDYLWTLVCANGWENNSAVLSQ</sequence>
<accession>A0A0L0F3F3</accession>
<feature type="non-terminal residue" evidence="1">
    <location>
        <position position="1"/>
    </location>
</feature>
<evidence type="ECO:0000313" key="2">
    <source>
        <dbReference type="Proteomes" id="UP000054560"/>
    </source>
</evidence>
<dbReference type="RefSeq" id="XP_014145031.1">
    <property type="nucleotide sequence ID" value="XM_014289556.1"/>
</dbReference>
<dbReference type="EMBL" id="KQ249439">
    <property type="protein sequence ID" value="KNC71129.1"/>
    <property type="molecule type" value="Genomic_DNA"/>
</dbReference>
<proteinExistence type="predicted"/>
<reference evidence="1 2" key="1">
    <citation type="submission" date="2011-02" db="EMBL/GenBank/DDBJ databases">
        <title>The Genome Sequence of Sphaeroforma arctica JP610.</title>
        <authorList>
            <consortium name="The Broad Institute Genome Sequencing Platform"/>
            <person name="Russ C."/>
            <person name="Cuomo C."/>
            <person name="Young S.K."/>
            <person name="Zeng Q."/>
            <person name="Gargeya S."/>
            <person name="Alvarado L."/>
            <person name="Berlin A."/>
            <person name="Chapman S.B."/>
            <person name="Chen Z."/>
            <person name="Freedman E."/>
            <person name="Gellesch M."/>
            <person name="Goldberg J."/>
            <person name="Griggs A."/>
            <person name="Gujja S."/>
            <person name="Heilman E."/>
            <person name="Heiman D."/>
            <person name="Howarth C."/>
            <person name="Mehta T."/>
            <person name="Neiman D."/>
            <person name="Pearson M."/>
            <person name="Roberts A."/>
            <person name="Saif S."/>
            <person name="Shea T."/>
            <person name="Shenoy N."/>
            <person name="Sisk P."/>
            <person name="Stolte C."/>
            <person name="Sykes S."/>
            <person name="White J."/>
            <person name="Yandava C."/>
            <person name="Burger G."/>
            <person name="Gray M.W."/>
            <person name="Holland P.W.H."/>
            <person name="King N."/>
            <person name="Lang F.B.F."/>
            <person name="Roger A.J."/>
            <person name="Ruiz-Trillo I."/>
            <person name="Haas B."/>
            <person name="Nusbaum C."/>
            <person name="Birren B."/>
        </authorList>
    </citation>
    <scope>NUCLEOTIDE SEQUENCE [LARGE SCALE GENOMIC DNA]</scope>
    <source>
        <strain evidence="1 2">JP610</strain>
    </source>
</reference>
<gene>
    <name evidence="1" type="ORF">SARC_16337</name>
</gene>
<dbReference type="Proteomes" id="UP000054560">
    <property type="component" value="Unassembled WGS sequence"/>
</dbReference>
<feature type="non-terminal residue" evidence="1">
    <location>
        <position position="84"/>
    </location>
</feature>
<evidence type="ECO:0000313" key="1">
    <source>
        <dbReference type="EMBL" id="KNC71129.1"/>
    </source>
</evidence>
<keyword evidence="2" id="KW-1185">Reference proteome</keyword>